<dbReference type="GO" id="GO:0003724">
    <property type="term" value="F:RNA helicase activity"/>
    <property type="evidence" value="ECO:0007669"/>
    <property type="project" value="InterPro"/>
</dbReference>
<dbReference type="RefSeq" id="WP_090414147.1">
    <property type="nucleotide sequence ID" value="NZ_FNOY01000030.1"/>
</dbReference>
<dbReference type="InterPro" id="IPR011709">
    <property type="entry name" value="DEAD-box_helicase_OB_fold"/>
</dbReference>
<dbReference type="SUPFAM" id="SSF52540">
    <property type="entry name" value="P-loop containing nucleoside triphosphate hydrolases"/>
    <property type="match status" value="1"/>
</dbReference>
<protein>
    <submittedName>
        <fullName evidence="7">ATP-dependent helicase HrpA</fullName>
    </submittedName>
</protein>
<dbReference type="NCBIfam" id="TIGR01967">
    <property type="entry name" value="DEAH_box_HrpA"/>
    <property type="match status" value="1"/>
</dbReference>
<dbReference type="PROSITE" id="PS51192">
    <property type="entry name" value="HELICASE_ATP_BIND_1"/>
    <property type="match status" value="1"/>
</dbReference>
<dbReference type="STRING" id="44576.SAMN05421881_10306"/>
<dbReference type="EMBL" id="FNOY01000030">
    <property type="protein sequence ID" value="SDY34197.1"/>
    <property type="molecule type" value="Genomic_DNA"/>
</dbReference>
<organism evidence="7 8">
    <name type="scientific">Nitrosomonas halophila</name>
    <dbReference type="NCBI Taxonomy" id="44576"/>
    <lineage>
        <taxon>Bacteria</taxon>
        <taxon>Pseudomonadati</taxon>
        <taxon>Pseudomonadota</taxon>
        <taxon>Betaproteobacteria</taxon>
        <taxon>Nitrosomonadales</taxon>
        <taxon>Nitrosomonadaceae</taxon>
        <taxon>Nitrosomonas</taxon>
    </lineage>
</organism>
<gene>
    <name evidence="7" type="ORF">SAMN05421881_10306</name>
</gene>
<dbReference type="Pfam" id="PF04408">
    <property type="entry name" value="WHD_HA2"/>
    <property type="match status" value="1"/>
</dbReference>
<dbReference type="SMART" id="SM00487">
    <property type="entry name" value="DEXDc"/>
    <property type="match status" value="1"/>
</dbReference>
<dbReference type="GO" id="GO:0016787">
    <property type="term" value="F:hydrolase activity"/>
    <property type="evidence" value="ECO:0007669"/>
    <property type="project" value="UniProtKB-KW"/>
</dbReference>
<sequence>MQDGIPGKRQPFPLSIAYPEDLPVVGRRKEIAQAVQASQTVIICGETGSGKTTQLPKICLELGYGRKKLIGHTQPRRIAARSVAARIASELNSPLGKIVGFKVRFTDQTEAGTCIKLMTDGILLAETQRDPLLSAYDTVIIDEAHERSLNIDFLLGYLKQLLPRRPDLKLIVTSATIDAQRFAQHFNDVPVIEVSGRLFPVETLYRPFNLDSEDDRDLQQAILDAIDEVTGIGEGDVLVFLPGEREIREAAEALRKHAFGHAGSKPAVEILPLFARLSHAEQARVFTPSNRRRIVLTTNVAETSLTVPGIRYVIDTGLARINRYSYRNKVEQLLVEKISQASANQRAGRCGRVMSGVCIRLYSETDFNTRPAFTDPEIVRSSLAAVILRMKSLKIGEVENFPFIQPPAPRMIADGYQLLAELGAIDTNKALTPVGQQLAKFPIDPRIARMIVAARQENCLTEVLIIAAALSLQDPRDRPFEQQAAADRAHLPFRDERSDFIGYLKLWDFFDELLKHKKSNKKLIAQCQDNFISHRRMREWREIHGQLHALVTEMGLRPNQIPAGYDEIHRALLAGLLGNIGFKAEGEDEYLGARGIKFSIFPGSSLKKKKPKWIVAAELAETSRLYARCVAAIDSSWLEKIAGKLCKKHYFDPHWEKRRAQPMVFERVTLYGLTIVPKRRVGYGAVNPEHAREIFIREALVAGEYAEPLPFLQQNRRLIEEIKALENKTRRQDVLVDEEKIFEFYAARIPPDVHNGKSFEKWRRQAEQSNPQALHLTREMLMRHAADAGSEIQFPENLNIDGHLLPLSYRFDPGHPLDGVTVGIPLPLLNKFEDFHFDRLVPGLIREKVTAYLKMLPKQIRRHLIPLPDIVTQFLIDLDARPQTRPLLEYLAVFVEAKTGSKPALDTWEDQALPAHLLMNYSILDDEGNELGSGKALAPLKAQFGRTAQQMFAQQVNGGKHAIEREDITQWDFGELPRELTFERAGMAMTGYPALVDQQDSVAIRLFDTFEAADSSMRAGVKRLLYLALRERIKQLEKRLPVNQQAVLLLSGLIARDQLHADILAAILERALLGDDALPRTHGEFVAQTGKARSRLGVVANAYAQLIETIAAAYQAFKQLKASIGKLDKGVDESLQAQLQHLIYPGFLSHTHWQYLQHYPRYLKGMTLRLEKFRKNPARDSQQTEAVARLWQQYLQRLQKHAQKGIHDPNLEIFRWQLEELRVSLFAQELKTPAPVSVKRLEKLWENVHE</sequence>
<keyword evidence="8" id="KW-1185">Reference proteome</keyword>
<evidence type="ECO:0000259" key="6">
    <source>
        <dbReference type="PROSITE" id="PS51194"/>
    </source>
</evidence>
<evidence type="ECO:0000259" key="5">
    <source>
        <dbReference type="PROSITE" id="PS51192"/>
    </source>
</evidence>
<dbReference type="PROSITE" id="PS51194">
    <property type="entry name" value="HELICASE_CTER"/>
    <property type="match status" value="1"/>
</dbReference>
<dbReference type="CDD" id="cd18791">
    <property type="entry name" value="SF2_C_RHA"/>
    <property type="match status" value="1"/>
</dbReference>
<accession>A0A1H3J316</accession>
<dbReference type="Pfam" id="PF07717">
    <property type="entry name" value="OB_NTP_bind"/>
    <property type="match status" value="1"/>
</dbReference>
<dbReference type="AlphaFoldDB" id="A0A1H3J316"/>
<dbReference type="Gene3D" id="3.40.50.300">
    <property type="entry name" value="P-loop containing nucleotide triphosphate hydrolases"/>
    <property type="match status" value="2"/>
</dbReference>
<evidence type="ECO:0000313" key="7">
    <source>
        <dbReference type="EMBL" id="SDY34197.1"/>
    </source>
</evidence>
<dbReference type="InterPro" id="IPR007502">
    <property type="entry name" value="Helicase-assoc_dom"/>
</dbReference>
<dbReference type="SMART" id="SM00847">
    <property type="entry name" value="HA2"/>
    <property type="match status" value="1"/>
</dbReference>
<evidence type="ECO:0000313" key="8">
    <source>
        <dbReference type="Proteomes" id="UP000198640"/>
    </source>
</evidence>
<keyword evidence="3 7" id="KW-0347">Helicase</keyword>
<dbReference type="SMART" id="SM00382">
    <property type="entry name" value="AAA"/>
    <property type="match status" value="1"/>
</dbReference>
<dbReference type="InterPro" id="IPR011545">
    <property type="entry name" value="DEAD/DEAH_box_helicase_dom"/>
</dbReference>
<evidence type="ECO:0000256" key="3">
    <source>
        <dbReference type="ARBA" id="ARBA00022806"/>
    </source>
</evidence>
<keyword evidence="1" id="KW-0547">Nucleotide-binding</keyword>
<feature type="domain" description="Helicase C-terminal" evidence="6">
    <location>
        <begin position="217"/>
        <end position="394"/>
    </location>
</feature>
<name>A0A1H3J316_9PROT</name>
<dbReference type="InterPro" id="IPR010222">
    <property type="entry name" value="RNA_helicase_HrpA"/>
</dbReference>
<dbReference type="InterPro" id="IPR003593">
    <property type="entry name" value="AAA+_ATPase"/>
</dbReference>
<keyword evidence="4" id="KW-0067">ATP-binding</keyword>
<feature type="domain" description="Helicase ATP-binding" evidence="5">
    <location>
        <begin position="32"/>
        <end position="195"/>
    </location>
</feature>
<evidence type="ECO:0000256" key="4">
    <source>
        <dbReference type="ARBA" id="ARBA00022840"/>
    </source>
</evidence>
<dbReference type="InterPro" id="IPR048333">
    <property type="entry name" value="HA2_WH"/>
</dbReference>
<dbReference type="Pfam" id="PF00271">
    <property type="entry name" value="Helicase_C"/>
    <property type="match status" value="1"/>
</dbReference>
<dbReference type="FunFam" id="1.20.120.1080:FF:000005">
    <property type="entry name" value="ATP-dependent helicase HrpA"/>
    <property type="match status" value="1"/>
</dbReference>
<dbReference type="SMART" id="SM00490">
    <property type="entry name" value="HELICc"/>
    <property type="match status" value="1"/>
</dbReference>
<evidence type="ECO:0000256" key="2">
    <source>
        <dbReference type="ARBA" id="ARBA00022801"/>
    </source>
</evidence>
<dbReference type="NCBIfam" id="NF008348">
    <property type="entry name" value="PRK11131.1"/>
    <property type="match status" value="1"/>
</dbReference>
<dbReference type="Pfam" id="PF21010">
    <property type="entry name" value="HA2_C"/>
    <property type="match status" value="1"/>
</dbReference>
<dbReference type="PANTHER" id="PTHR18934">
    <property type="entry name" value="ATP-DEPENDENT RNA HELICASE"/>
    <property type="match status" value="1"/>
</dbReference>
<dbReference type="Pfam" id="PF00270">
    <property type="entry name" value="DEAD"/>
    <property type="match status" value="1"/>
</dbReference>
<dbReference type="InterPro" id="IPR014001">
    <property type="entry name" value="Helicase_ATP-bd"/>
</dbReference>
<reference evidence="7 8" key="1">
    <citation type="submission" date="2016-10" db="EMBL/GenBank/DDBJ databases">
        <authorList>
            <person name="de Groot N.N."/>
        </authorList>
    </citation>
    <scope>NUCLEOTIDE SEQUENCE [LARGE SCALE GENOMIC DNA]</scope>
    <source>
        <strain evidence="7 8">Nm1</strain>
    </source>
</reference>
<dbReference type="Proteomes" id="UP000198640">
    <property type="component" value="Unassembled WGS sequence"/>
</dbReference>
<evidence type="ECO:0000256" key="1">
    <source>
        <dbReference type="ARBA" id="ARBA00022741"/>
    </source>
</evidence>
<proteinExistence type="predicted"/>
<keyword evidence="2" id="KW-0378">Hydrolase</keyword>
<dbReference type="InterPro" id="IPR024590">
    <property type="entry name" value="HrpA_C"/>
</dbReference>
<dbReference type="InterPro" id="IPR027417">
    <property type="entry name" value="P-loop_NTPase"/>
</dbReference>
<dbReference type="GO" id="GO:0005524">
    <property type="term" value="F:ATP binding"/>
    <property type="evidence" value="ECO:0007669"/>
    <property type="project" value="UniProtKB-KW"/>
</dbReference>
<dbReference type="OrthoDB" id="9805617at2"/>
<dbReference type="Pfam" id="PF11898">
    <property type="entry name" value="DUF3418"/>
    <property type="match status" value="1"/>
</dbReference>
<dbReference type="Gene3D" id="1.20.120.1080">
    <property type="match status" value="1"/>
</dbReference>
<dbReference type="PANTHER" id="PTHR18934:SF99">
    <property type="entry name" value="ATP-DEPENDENT RNA HELICASE DHX37-RELATED"/>
    <property type="match status" value="1"/>
</dbReference>
<dbReference type="GO" id="GO:0003723">
    <property type="term" value="F:RNA binding"/>
    <property type="evidence" value="ECO:0007669"/>
    <property type="project" value="TreeGrafter"/>
</dbReference>
<dbReference type="InterPro" id="IPR001650">
    <property type="entry name" value="Helicase_C-like"/>
</dbReference>